<accession>A0A0G4I3A4</accession>
<reference evidence="2" key="1">
    <citation type="submission" date="2014-11" db="EMBL/GenBank/DDBJ databases">
        <authorList>
            <person name="Otto D Thomas"/>
            <person name="Naeem Raeece"/>
        </authorList>
    </citation>
    <scope>NUCLEOTIDE SEQUENCE</scope>
</reference>
<protein>
    <submittedName>
        <fullName evidence="2">Uncharacterized protein</fullName>
    </submittedName>
</protein>
<dbReference type="AlphaFoldDB" id="A0A0G4I3A4"/>
<sequence>MFRSYVFRFGVGSSFSRLELPVLWNSPERGDRWFVVFKPPGFSLERTEGGGKERPSVQEVFEPLIPSKSQMLFPLHLDPDVEGLVPVALDTVMYEQIRKDIARGATRIRYRLLVHSSKDDPGLAELATSLLSPDAPPELEAEQRASAAGEERGATWKEEERGRCTACRSGEADTLERGGGMRPEDGVGLAGHVQGWTKMEGDGDGDGRMEENLYAGPSLLSAESLRFLVGESVSVGIRRPLKGRQ</sequence>
<dbReference type="EMBL" id="CDMZ01004944">
    <property type="protein sequence ID" value="CEM51423.1"/>
    <property type="molecule type" value="Genomic_DNA"/>
</dbReference>
<dbReference type="Gene3D" id="3.30.2350.10">
    <property type="entry name" value="Pseudouridine synthase"/>
    <property type="match status" value="1"/>
</dbReference>
<proteinExistence type="predicted"/>
<evidence type="ECO:0000256" key="1">
    <source>
        <dbReference type="SAM" id="MobiDB-lite"/>
    </source>
</evidence>
<dbReference type="VEuPathDB" id="CryptoDB:Cvel_10608"/>
<feature type="region of interest" description="Disordered" evidence="1">
    <location>
        <begin position="130"/>
        <end position="157"/>
    </location>
</feature>
<name>A0A0G4I3A4_9ALVE</name>
<evidence type="ECO:0000313" key="2">
    <source>
        <dbReference type="EMBL" id="CEM51423.1"/>
    </source>
</evidence>
<gene>
    <name evidence="2" type="ORF">Cvel_10608</name>
</gene>
<organism evidence="2">
    <name type="scientific">Chromera velia CCMP2878</name>
    <dbReference type="NCBI Taxonomy" id="1169474"/>
    <lineage>
        <taxon>Eukaryota</taxon>
        <taxon>Sar</taxon>
        <taxon>Alveolata</taxon>
        <taxon>Colpodellida</taxon>
        <taxon>Chromeraceae</taxon>
        <taxon>Chromera</taxon>
    </lineage>
</organism>